<protein>
    <submittedName>
        <fullName evidence="2">Ovule protein</fullName>
    </submittedName>
</protein>
<dbReference type="WBParaSite" id="ALUE_0000224201-mRNA-1">
    <property type="protein sequence ID" value="ALUE_0000224201-mRNA-1"/>
    <property type="gene ID" value="ALUE_0000224201"/>
</dbReference>
<organism evidence="1 2">
    <name type="scientific">Ascaris lumbricoides</name>
    <name type="common">Giant roundworm</name>
    <dbReference type="NCBI Taxonomy" id="6252"/>
    <lineage>
        <taxon>Eukaryota</taxon>
        <taxon>Metazoa</taxon>
        <taxon>Ecdysozoa</taxon>
        <taxon>Nematoda</taxon>
        <taxon>Chromadorea</taxon>
        <taxon>Rhabditida</taxon>
        <taxon>Spirurina</taxon>
        <taxon>Ascaridomorpha</taxon>
        <taxon>Ascaridoidea</taxon>
        <taxon>Ascarididae</taxon>
        <taxon>Ascaris</taxon>
    </lineage>
</organism>
<dbReference type="AlphaFoldDB" id="A0A0M3HL47"/>
<name>A0A0M3HL47_ASCLU</name>
<sequence>LDHDSLEHKNKYHSPDRTAILFLMRNHIFSRNFHHSTTEDKSNHN</sequence>
<keyword evidence="1" id="KW-1185">Reference proteome</keyword>
<dbReference type="Proteomes" id="UP000036681">
    <property type="component" value="Unplaced"/>
</dbReference>
<evidence type="ECO:0000313" key="2">
    <source>
        <dbReference type="WBParaSite" id="ALUE_0000224201-mRNA-1"/>
    </source>
</evidence>
<accession>A0A0M3HL47</accession>
<proteinExistence type="predicted"/>
<reference evidence="2" key="1">
    <citation type="submission" date="2017-02" db="UniProtKB">
        <authorList>
            <consortium name="WormBaseParasite"/>
        </authorList>
    </citation>
    <scope>IDENTIFICATION</scope>
</reference>
<evidence type="ECO:0000313" key="1">
    <source>
        <dbReference type="Proteomes" id="UP000036681"/>
    </source>
</evidence>